<evidence type="ECO:0000313" key="3">
    <source>
        <dbReference type="Proteomes" id="UP000295565"/>
    </source>
</evidence>
<keyword evidence="3" id="KW-1185">Reference proteome</keyword>
<evidence type="ECO:0000259" key="1">
    <source>
        <dbReference type="Pfam" id="PF18734"/>
    </source>
</evidence>
<evidence type="ECO:0000313" key="2">
    <source>
        <dbReference type="EMBL" id="TCK47563.1"/>
    </source>
</evidence>
<accession>A0A4R1JAA1</accession>
<dbReference type="OrthoDB" id="7058556at2"/>
<dbReference type="EMBL" id="SMGD01000014">
    <property type="protein sequence ID" value="TCK47563.1"/>
    <property type="molecule type" value="Genomic_DNA"/>
</dbReference>
<dbReference type="AlphaFoldDB" id="A0A4R1JAA1"/>
<dbReference type="RefSeq" id="WP_131913371.1">
    <property type="nucleotide sequence ID" value="NZ_OU594967.1"/>
</dbReference>
<dbReference type="InterPro" id="IPR040704">
    <property type="entry name" value="HEPN_AbiU2"/>
</dbReference>
<proteinExistence type="predicted"/>
<dbReference type="Proteomes" id="UP000295565">
    <property type="component" value="Unassembled WGS sequence"/>
</dbReference>
<reference evidence="2 3" key="1">
    <citation type="submission" date="2019-03" db="EMBL/GenBank/DDBJ databases">
        <title>Genomic Encyclopedia of Type Strains, Phase IV (KMG-IV): sequencing the most valuable type-strain genomes for metagenomic binning, comparative biology and taxonomic classification.</title>
        <authorList>
            <person name="Goeker M."/>
        </authorList>
    </citation>
    <scope>NUCLEOTIDE SEQUENCE [LARGE SCALE GENOMIC DNA]</scope>
    <source>
        <strain evidence="2 3">DSM 18577</strain>
    </source>
</reference>
<feature type="domain" description="HEPN AbiU2-like" evidence="1">
    <location>
        <begin position="50"/>
        <end position="220"/>
    </location>
</feature>
<protein>
    <recommendedName>
        <fullName evidence="1">HEPN AbiU2-like domain-containing protein</fullName>
    </recommendedName>
</protein>
<comment type="caution">
    <text evidence="2">The sequence shown here is derived from an EMBL/GenBank/DDBJ whole genome shotgun (WGS) entry which is preliminary data.</text>
</comment>
<name>A0A4R1JAA1_9GAMM</name>
<gene>
    <name evidence="2" type="ORF">EV690_2599</name>
</gene>
<dbReference type="Pfam" id="PF18734">
    <property type="entry name" value="HEPN_AbiU2"/>
    <property type="match status" value="1"/>
</dbReference>
<sequence>MRKEQLSKFKKQVNAAMIGYINLLERKELLSTSIDLHESFTNLDPQVKRSILVIQDTMYASLIVETHTWLFDKSNKSSNLSLHQLLDQLVDGNFQSKHLLEEYVKPPSTIALGGESGGWNEQYIEDRKLEFNKTFSDCVTCISELLSSGIVDRVKLLRDRLLAHKDGSYDVADNGHTVQDVFSLLSHMRAILVCLNKLFQRISYPISDSEKRARASAEKFWNQLARL</sequence>
<organism evidence="2 3">
    <name type="scientific">Celerinatantimonas diazotrophica</name>
    <dbReference type="NCBI Taxonomy" id="412034"/>
    <lineage>
        <taxon>Bacteria</taxon>
        <taxon>Pseudomonadati</taxon>
        <taxon>Pseudomonadota</taxon>
        <taxon>Gammaproteobacteria</taxon>
        <taxon>Celerinatantimonadaceae</taxon>
        <taxon>Celerinatantimonas</taxon>
    </lineage>
</organism>